<dbReference type="InterPro" id="IPR032808">
    <property type="entry name" value="DoxX"/>
</dbReference>
<reference evidence="6 7" key="1">
    <citation type="journal article" date="2019" name="Int. J. Syst. Evol. Microbiol.">
        <title>The Global Catalogue of Microorganisms (GCM) 10K type strain sequencing project: providing services to taxonomists for standard genome sequencing and annotation.</title>
        <authorList>
            <consortium name="The Broad Institute Genomics Platform"/>
            <consortium name="The Broad Institute Genome Sequencing Center for Infectious Disease"/>
            <person name="Wu L."/>
            <person name="Ma J."/>
        </authorList>
    </citation>
    <scope>NUCLEOTIDE SEQUENCE [LARGE SCALE GENOMIC DNA]</scope>
    <source>
        <strain evidence="6 7">JCM 9088</strain>
    </source>
</reference>
<proteinExistence type="predicted"/>
<dbReference type="Proteomes" id="UP001500403">
    <property type="component" value="Unassembled WGS sequence"/>
</dbReference>
<evidence type="ECO:0008006" key="8">
    <source>
        <dbReference type="Google" id="ProtNLM"/>
    </source>
</evidence>
<evidence type="ECO:0000256" key="1">
    <source>
        <dbReference type="ARBA" id="ARBA00004141"/>
    </source>
</evidence>
<evidence type="ECO:0000256" key="3">
    <source>
        <dbReference type="ARBA" id="ARBA00022989"/>
    </source>
</evidence>
<evidence type="ECO:0000256" key="2">
    <source>
        <dbReference type="ARBA" id="ARBA00022692"/>
    </source>
</evidence>
<keyword evidence="2" id="KW-0812">Transmembrane</keyword>
<keyword evidence="3" id="KW-1133">Transmembrane helix</keyword>
<evidence type="ECO:0000313" key="6">
    <source>
        <dbReference type="EMBL" id="GAA2935677.1"/>
    </source>
</evidence>
<feature type="region of interest" description="Disordered" evidence="5">
    <location>
        <begin position="150"/>
        <end position="173"/>
    </location>
</feature>
<keyword evidence="7" id="KW-1185">Reference proteome</keyword>
<gene>
    <name evidence="6" type="ORF">GCM10010446_20950</name>
</gene>
<comment type="caution">
    <text evidence="6">The sequence shown here is derived from an EMBL/GenBank/DDBJ whole genome shotgun (WGS) entry which is preliminary data.</text>
</comment>
<accession>A0ABN3X2P3</accession>
<evidence type="ECO:0000313" key="7">
    <source>
        <dbReference type="Proteomes" id="UP001500403"/>
    </source>
</evidence>
<comment type="subcellular location">
    <subcellularLocation>
        <location evidence="1">Membrane</location>
        <topology evidence="1">Multi-pass membrane protein</topology>
    </subcellularLocation>
</comment>
<sequence length="194" mass="20205">MPRPDSGHALTMPILRKAARPLLASVFLSGGLRTFRDPHSVLSAADPVVQPVTDRIPQLPDDTVRLVRIGGAVQLGAGTLLATGRLPRAAALALAVSLVPTTLAGHAWWKTEDPDERARQRTQFTTNLSLLGGLLIAAADTHGKPSLAYRSRAAASSGRRRVRRAGREAGAGVSGAVHGVRSAAASVGDRLPVG</sequence>
<dbReference type="EMBL" id="BAAAUD010000020">
    <property type="protein sequence ID" value="GAA2935677.1"/>
    <property type="molecule type" value="Genomic_DNA"/>
</dbReference>
<organism evidence="6 7">
    <name type="scientific">Streptomyces enissocaesilis</name>
    <dbReference type="NCBI Taxonomy" id="332589"/>
    <lineage>
        <taxon>Bacteria</taxon>
        <taxon>Bacillati</taxon>
        <taxon>Actinomycetota</taxon>
        <taxon>Actinomycetes</taxon>
        <taxon>Kitasatosporales</taxon>
        <taxon>Streptomycetaceae</taxon>
        <taxon>Streptomyces</taxon>
        <taxon>Streptomyces rochei group</taxon>
    </lineage>
</organism>
<evidence type="ECO:0000256" key="5">
    <source>
        <dbReference type="SAM" id="MobiDB-lite"/>
    </source>
</evidence>
<dbReference type="Pfam" id="PF07681">
    <property type="entry name" value="DoxX"/>
    <property type="match status" value="1"/>
</dbReference>
<keyword evidence="4" id="KW-0472">Membrane</keyword>
<evidence type="ECO:0000256" key="4">
    <source>
        <dbReference type="ARBA" id="ARBA00023136"/>
    </source>
</evidence>
<name>A0ABN3X2P3_9ACTN</name>
<protein>
    <recommendedName>
        <fullName evidence="8">DoxX family protein</fullName>
    </recommendedName>
</protein>